<keyword evidence="3" id="KW-1185">Reference proteome</keyword>
<dbReference type="GeneID" id="26661029"/>
<dbReference type="Gene3D" id="3.40.50.620">
    <property type="entry name" value="HUPs"/>
    <property type="match status" value="1"/>
</dbReference>
<dbReference type="KEGG" id="vg:26661029"/>
<keyword evidence="1" id="KW-0175">Coiled coil</keyword>
<dbReference type="GO" id="GO:0032259">
    <property type="term" value="P:methylation"/>
    <property type="evidence" value="ECO:0007669"/>
    <property type="project" value="UniProtKB-KW"/>
</dbReference>
<keyword evidence="2" id="KW-0489">Methyltransferase</keyword>
<evidence type="ECO:0000313" key="3">
    <source>
        <dbReference type="Proteomes" id="UP000033016"/>
    </source>
</evidence>
<gene>
    <name evidence="2" type="ORF">CPT_Stills97</name>
</gene>
<organism evidence="2 3">
    <name type="scientific">Bacillus phage Stills</name>
    <dbReference type="NCBI Taxonomy" id="1610833"/>
    <lineage>
        <taxon>Viruses</taxon>
        <taxon>Duplodnaviria</taxon>
        <taxon>Heunggongvirae</taxon>
        <taxon>Uroviricota</taxon>
        <taxon>Caudoviricetes</taxon>
        <taxon>Slashvirus</taxon>
        <taxon>Slashvirus stills</taxon>
    </lineage>
</organism>
<feature type="coiled-coil region" evidence="1">
    <location>
        <begin position="254"/>
        <end position="281"/>
    </location>
</feature>
<dbReference type="InterPro" id="IPR014729">
    <property type="entry name" value="Rossmann-like_a/b/a_fold"/>
</dbReference>
<keyword evidence="2" id="KW-0808">Transferase</keyword>
<name>A0A0E3T7R2_9CAUD</name>
<dbReference type="EMBL" id="KP696448">
    <property type="protein sequence ID" value="AKC02725.1"/>
    <property type="molecule type" value="Genomic_DNA"/>
</dbReference>
<reference evidence="3" key="2">
    <citation type="submission" date="2015-01" db="EMBL/GenBank/DDBJ databases">
        <title>Complete Genome of Bacillus megaterium Siphophage Stills.</title>
        <authorList>
            <person name="Lee S.S."/>
            <person name="Kongari R.R."/>
            <person name="Hernandez A.C."/>
            <person name="Everett G.F.K."/>
        </authorList>
    </citation>
    <scope>NUCLEOTIDE SEQUENCE [LARGE SCALE GENOMIC DNA]</scope>
</reference>
<proteinExistence type="predicted"/>
<dbReference type="Proteomes" id="UP000033016">
    <property type="component" value="Segment"/>
</dbReference>
<reference evidence="2 3" key="1">
    <citation type="journal article" date="2015" name="Genome Announc.">
        <title>Complete Genome Sequence of Bacillus megaterium Siphophage Stills.</title>
        <authorList>
            <person name="Lee S.S."/>
            <person name="Kongari R.R."/>
            <person name="Hernandez A.C."/>
            <person name="Kuty Everett G.F."/>
        </authorList>
    </citation>
    <scope>NUCLEOTIDE SEQUENCE [LARGE SCALE GENOMIC DNA]</scope>
</reference>
<dbReference type="RefSeq" id="YP_009196982.1">
    <property type="nucleotide sequence ID" value="NC_028777.1"/>
</dbReference>
<evidence type="ECO:0000313" key="2">
    <source>
        <dbReference type="EMBL" id="AKC02725.1"/>
    </source>
</evidence>
<accession>A0A0E3T7R2</accession>
<evidence type="ECO:0000256" key="1">
    <source>
        <dbReference type="SAM" id="Coils"/>
    </source>
</evidence>
<protein>
    <submittedName>
        <fullName evidence="2">tRNA methyltransferase</fullName>
    </submittedName>
</protein>
<dbReference type="GO" id="GO:0008168">
    <property type="term" value="F:methyltransferase activity"/>
    <property type="evidence" value="ECO:0007669"/>
    <property type="project" value="UniProtKB-KW"/>
</dbReference>
<dbReference type="OrthoDB" id="4495at10239"/>
<sequence>MKHIIFYSGGVGSWATAKRVIEKHGVEDVILMFTDTLIEDKDLYRFMIETAGELFNVHVSDLVDLTKNIPDVSHELMEERKQYLRELSELVNKRIPQMNWSMDGRTPWEVFKKERWIGNSRIAQCSHKLKQDAAAKIINQYDPDEVVLYLGIDWTEDHRKEAPKKNWLPYKVEFPMCEEPFVVKEEMLADLNALGIASPRLYGKGFAHNNCGGFCVRGGQGHFINLLKEFPELYRYHEEKEEEMRQFLGKDTSILRKQKNKVKYQLTLKQLREEYEAKNMKNIDMDDIGGCGCMSYYPEEE</sequence>